<dbReference type="GO" id="GO:0046872">
    <property type="term" value="F:metal ion binding"/>
    <property type="evidence" value="ECO:0007669"/>
    <property type="project" value="UniProtKB-KW"/>
</dbReference>
<feature type="active site" description="Proton donor/acceptor" evidence="5">
    <location>
        <position position="150"/>
    </location>
</feature>
<evidence type="ECO:0000256" key="6">
    <source>
        <dbReference type="PIRSR" id="PIRSR604808-2"/>
    </source>
</evidence>
<dbReference type="InterPro" id="IPR036691">
    <property type="entry name" value="Endo/exonu/phosph_ase_sf"/>
</dbReference>
<organism evidence="9 10">
    <name type="scientific">Aminivibrio pyruvatiphilus</name>
    <dbReference type="NCBI Taxonomy" id="1005740"/>
    <lineage>
        <taxon>Bacteria</taxon>
        <taxon>Thermotogati</taxon>
        <taxon>Synergistota</taxon>
        <taxon>Synergistia</taxon>
        <taxon>Synergistales</taxon>
        <taxon>Aminobacteriaceae</taxon>
        <taxon>Aminivibrio</taxon>
    </lineage>
</organism>
<proteinExistence type="inferred from homology"/>
<evidence type="ECO:0000259" key="8">
    <source>
        <dbReference type="Pfam" id="PF03372"/>
    </source>
</evidence>
<feature type="active site" evidence="5">
    <location>
        <position position="109"/>
    </location>
</feature>
<evidence type="ECO:0000256" key="1">
    <source>
        <dbReference type="ARBA" id="ARBA00007092"/>
    </source>
</evidence>
<comment type="similarity">
    <text evidence="1">Belongs to the DNA repair enzymes AP/ExoA family.</text>
</comment>
<dbReference type="Pfam" id="PF03372">
    <property type="entry name" value="Exo_endo_phos"/>
    <property type="match status" value="1"/>
</dbReference>
<keyword evidence="2 6" id="KW-0479">Metal-binding</keyword>
<dbReference type="SUPFAM" id="SSF56219">
    <property type="entry name" value="DNase I-like"/>
    <property type="match status" value="1"/>
</dbReference>
<evidence type="ECO:0000256" key="2">
    <source>
        <dbReference type="ARBA" id="ARBA00022723"/>
    </source>
</evidence>
<dbReference type="PANTHER" id="PTHR43250">
    <property type="entry name" value="EXODEOXYRIBONUCLEASE III"/>
    <property type="match status" value="1"/>
</dbReference>
<name>A0A4V3HGY1_9BACT</name>
<dbReference type="InterPro" id="IPR037493">
    <property type="entry name" value="ExoIII-like"/>
</dbReference>
<dbReference type="CDD" id="cd09086">
    <property type="entry name" value="ExoIII-like_AP-endo"/>
    <property type="match status" value="1"/>
</dbReference>
<feature type="binding site" evidence="6">
    <location>
        <position position="152"/>
    </location>
    <ligand>
        <name>Mg(2+)</name>
        <dbReference type="ChEBI" id="CHEBI:18420"/>
        <label>1</label>
    </ligand>
</feature>
<dbReference type="OrthoDB" id="9803914at2"/>
<evidence type="ECO:0000256" key="7">
    <source>
        <dbReference type="PIRSR" id="PIRSR604808-3"/>
    </source>
</evidence>
<evidence type="ECO:0000256" key="3">
    <source>
        <dbReference type="ARBA" id="ARBA00022801"/>
    </source>
</evidence>
<dbReference type="EMBL" id="SORI01000002">
    <property type="protein sequence ID" value="TDY63161.1"/>
    <property type="molecule type" value="Genomic_DNA"/>
</dbReference>
<dbReference type="AlphaFoldDB" id="A0A4V3HGY1"/>
<keyword evidence="6" id="KW-0464">Manganese</keyword>
<feature type="binding site" evidence="6">
    <location>
        <position position="10"/>
    </location>
    <ligand>
        <name>Mg(2+)</name>
        <dbReference type="ChEBI" id="CHEBI:18420"/>
        <label>1</label>
    </ligand>
</feature>
<feature type="active site" description="Proton acceptor" evidence="5">
    <location>
        <position position="252"/>
    </location>
</feature>
<dbReference type="NCBIfam" id="TIGR00633">
    <property type="entry name" value="xth"/>
    <property type="match status" value="1"/>
</dbReference>
<feature type="site" description="Transition state stabilizer" evidence="7">
    <location>
        <position position="152"/>
    </location>
</feature>
<reference evidence="9 10" key="1">
    <citation type="submission" date="2019-03" db="EMBL/GenBank/DDBJ databases">
        <title>Genomic Encyclopedia of Type Strains, Phase IV (KMG-IV): sequencing the most valuable type-strain genomes for metagenomic binning, comparative biology and taxonomic classification.</title>
        <authorList>
            <person name="Goeker M."/>
        </authorList>
    </citation>
    <scope>NUCLEOTIDE SEQUENCE [LARGE SCALE GENOMIC DNA]</scope>
    <source>
        <strain evidence="9 10">DSM 25964</strain>
    </source>
</reference>
<feature type="binding site" evidence="6">
    <location>
        <position position="150"/>
    </location>
    <ligand>
        <name>Mg(2+)</name>
        <dbReference type="ChEBI" id="CHEBI:18420"/>
        <label>1</label>
    </ligand>
</feature>
<feature type="domain" description="Endonuclease/exonuclease/phosphatase" evidence="8">
    <location>
        <begin position="7"/>
        <end position="252"/>
    </location>
</feature>
<protein>
    <submittedName>
        <fullName evidence="9">Exodeoxyribonuclease-3</fullName>
    </submittedName>
</protein>
<gene>
    <name evidence="9" type="ORF">C8D99_102142</name>
</gene>
<feature type="site" description="Important for catalytic activity" evidence="7">
    <location>
        <position position="222"/>
    </location>
</feature>
<evidence type="ECO:0000313" key="9">
    <source>
        <dbReference type="EMBL" id="TDY63161.1"/>
    </source>
</evidence>
<sequence>MARFTIATFNVNSVRSRMPILQKWLSDHPVDALCLQETKVVNDDFPEADFKAMGFRCLFRGEKSYNGVAILTKAPLDGFVVGFGDGEEPEGETRLLRARIGDFCMVNTYIPQGKAIDHPDYRYKHRFLDRMKALFDREYLVSEKIVWVGDMNVAPTDIDVTSPEKKRDHPCFAPDIQEHFEDVKAWGFTDLFRRYRPDPGEFSFFDYRVKNSLEKNIGWRIDHILVTPALEKLAVDCYIDREPRSWEKPSDHTPVVAVFDL</sequence>
<dbReference type="PANTHER" id="PTHR43250:SF2">
    <property type="entry name" value="EXODEOXYRIBONUCLEASE III"/>
    <property type="match status" value="1"/>
</dbReference>
<dbReference type="NCBIfam" id="TIGR00195">
    <property type="entry name" value="exoDNase_III"/>
    <property type="match status" value="1"/>
</dbReference>
<dbReference type="InterPro" id="IPR005135">
    <property type="entry name" value="Endo/exonuclease/phosphatase"/>
</dbReference>
<dbReference type="GO" id="GO:0008311">
    <property type="term" value="F:double-stranded DNA 3'-5' DNA exonuclease activity"/>
    <property type="evidence" value="ECO:0007669"/>
    <property type="project" value="InterPro"/>
</dbReference>
<keyword evidence="3" id="KW-0378">Hydrolase</keyword>
<dbReference type="Proteomes" id="UP000295066">
    <property type="component" value="Unassembled WGS sequence"/>
</dbReference>
<dbReference type="RefSeq" id="WP_133956062.1">
    <property type="nucleotide sequence ID" value="NZ_SORI01000002.1"/>
</dbReference>
<feature type="binding site" evidence="6">
    <location>
        <position position="37"/>
    </location>
    <ligand>
        <name>Mg(2+)</name>
        <dbReference type="ChEBI" id="CHEBI:18420"/>
        <label>1</label>
    </ligand>
</feature>
<keyword evidence="4 6" id="KW-0460">Magnesium</keyword>
<dbReference type="InterPro" id="IPR004808">
    <property type="entry name" value="AP_endonuc_1"/>
</dbReference>
<feature type="site" description="Interaction with DNA substrate" evidence="7">
    <location>
        <position position="252"/>
    </location>
</feature>
<comment type="cofactor">
    <cofactor evidence="6">
        <name>Mg(2+)</name>
        <dbReference type="ChEBI" id="CHEBI:18420"/>
    </cofactor>
    <cofactor evidence="6">
        <name>Mn(2+)</name>
        <dbReference type="ChEBI" id="CHEBI:29035"/>
    </cofactor>
    <text evidence="6">Probably binds two magnesium or manganese ions per subunit.</text>
</comment>
<comment type="caution">
    <text evidence="9">The sequence shown here is derived from an EMBL/GenBank/DDBJ whole genome shotgun (WGS) entry which is preliminary data.</text>
</comment>
<dbReference type="GO" id="GO:0006281">
    <property type="term" value="P:DNA repair"/>
    <property type="evidence" value="ECO:0007669"/>
    <property type="project" value="InterPro"/>
</dbReference>
<accession>A0A4V3HGY1</accession>
<dbReference type="PROSITE" id="PS51435">
    <property type="entry name" value="AP_NUCLEASE_F1_4"/>
    <property type="match status" value="1"/>
</dbReference>
<evidence type="ECO:0000313" key="10">
    <source>
        <dbReference type="Proteomes" id="UP000295066"/>
    </source>
</evidence>
<dbReference type="Gene3D" id="3.60.10.10">
    <property type="entry name" value="Endonuclease/exonuclease/phosphatase"/>
    <property type="match status" value="1"/>
</dbReference>
<feature type="binding site" evidence="6">
    <location>
        <position position="252"/>
    </location>
    <ligand>
        <name>Mg(2+)</name>
        <dbReference type="ChEBI" id="CHEBI:18420"/>
        <label>1</label>
    </ligand>
</feature>
<evidence type="ECO:0000256" key="5">
    <source>
        <dbReference type="PIRSR" id="PIRSR604808-1"/>
    </source>
</evidence>
<keyword evidence="10" id="KW-1185">Reference proteome</keyword>
<feature type="binding site" evidence="6">
    <location>
        <position position="251"/>
    </location>
    <ligand>
        <name>Mg(2+)</name>
        <dbReference type="ChEBI" id="CHEBI:18420"/>
        <label>1</label>
    </ligand>
</feature>
<evidence type="ECO:0000256" key="4">
    <source>
        <dbReference type="ARBA" id="ARBA00022842"/>
    </source>
</evidence>